<feature type="region of interest" description="Disordered" evidence="2">
    <location>
        <begin position="1"/>
        <end position="54"/>
    </location>
</feature>
<dbReference type="Proteomes" id="UP000286681">
    <property type="component" value="Unassembled WGS sequence"/>
</dbReference>
<reference evidence="3 4" key="1">
    <citation type="submission" date="2018-07" db="EMBL/GenBank/DDBJ databases">
        <title>Genomic and Epidemiologic Investigation of an Indolent Hospital Outbreak.</title>
        <authorList>
            <person name="Johnson R.C."/>
            <person name="Deming C."/>
            <person name="Conlan S."/>
            <person name="Zellmer C.J."/>
            <person name="Michelin A.V."/>
            <person name="Lee-Lin S."/>
            <person name="Thomas P.J."/>
            <person name="Park M."/>
            <person name="Weingarten R.A."/>
            <person name="Less J."/>
            <person name="Dekker J.P."/>
            <person name="Frank K.M."/>
            <person name="Musser K.A."/>
            <person name="Mcquiston J.R."/>
            <person name="Henderson D.K."/>
            <person name="Lau A.F."/>
            <person name="Palmore T.N."/>
            <person name="Segre J.A."/>
        </authorList>
    </citation>
    <scope>NUCLEOTIDE SEQUENCE [LARGE SCALE GENOMIC DNA]</scope>
    <source>
        <strain evidence="3 4">SK-NIH.Env10_0317</strain>
    </source>
</reference>
<protein>
    <submittedName>
        <fullName evidence="3">Type II toxin-antitoxin system Phd/YefM family antitoxin</fullName>
    </submittedName>
</protein>
<accession>A0AAJ4S2I6</accession>
<dbReference type="SUPFAM" id="SSF143120">
    <property type="entry name" value="YefM-like"/>
    <property type="match status" value="1"/>
</dbReference>
<evidence type="ECO:0000313" key="4">
    <source>
        <dbReference type="Proteomes" id="UP000286681"/>
    </source>
</evidence>
<dbReference type="EMBL" id="QQWO01000018">
    <property type="protein sequence ID" value="RSV00294.1"/>
    <property type="molecule type" value="Genomic_DNA"/>
</dbReference>
<feature type="compositionally biased region" description="Low complexity" evidence="2">
    <location>
        <begin position="11"/>
        <end position="28"/>
    </location>
</feature>
<evidence type="ECO:0000256" key="1">
    <source>
        <dbReference type="ARBA" id="ARBA00009981"/>
    </source>
</evidence>
<proteinExistence type="inferred from homology"/>
<organism evidence="3 4">
    <name type="scientific">Sphingomonas koreensis</name>
    <dbReference type="NCBI Taxonomy" id="93064"/>
    <lineage>
        <taxon>Bacteria</taxon>
        <taxon>Pseudomonadati</taxon>
        <taxon>Pseudomonadota</taxon>
        <taxon>Alphaproteobacteria</taxon>
        <taxon>Sphingomonadales</taxon>
        <taxon>Sphingomonadaceae</taxon>
        <taxon>Sphingomonas</taxon>
    </lineage>
</organism>
<dbReference type="InterPro" id="IPR036165">
    <property type="entry name" value="YefM-like_sf"/>
</dbReference>
<evidence type="ECO:0000256" key="2">
    <source>
        <dbReference type="SAM" id="MobiDB-lite"/>
    </source>
</evidence>
<sequence>MAWVNPRPRARSAASPRRAMAAVAARPRWPTDDPLSLPRASLRRAATPQGSFASRQAGPAFVSLRPCPQLSSSRARQRGLEIYPETPYFPDRRITMPQTVSSVEASKAFGRISRQALVAPLTITHHGHDSLVLMSAAEYQRLKRRDREVFTLTDVPEEIVEGVRAARAPAEAAAFDHEVES</sequence>
<comment type="similarity">
    <text evidence="1">Belongs to the phD/YefM antitoxin family.</text>
</comment>
<comment type="caution">
    <text evidence="3">The sequence shown here is derived from an EMBL/GenBank/DDBJ whole genome shotgun (WGS) entry which is preliminary data.</text>
</comment>
<name>A0AAJ4S2I6_9SPHN</name>
<dbReference type="Gene3D" id="3.40.1620.10">
    <property type="entry name" value="YefM-like domain"/>
    <property type="match status" value="1"/>
</dbReference>
<gene>
    <name evidence="3" type="ORF">CA257_18200</name>
</gene>
<dbReference type="AlphaFoldDB" id="A0AAJ4S2I6"/>
<evidence type="ECO:0000313" key="3">
    <source>
        <dbReference type="EMBL" id="RSV00294.1"/>
    </source>
</evidence>